<evidence type="ECO:0000259" key="2">
    <source>
        <dbReference type="Pfam" id="PF05089"/>
    </source>
</evidence>
<dbReference type="InterPro" id="IPR024732">
    <property type="entry name" value="NAGLU_C"/>
</dbReference>
<dbReference type="InterPro" id="IPR024240">
    <property type="entry name" value="NAGLU_N"/>
</dbReference>
<sequence>MLSDHKPSGILPVLQSAVLLLSFACSSPDPGSVLKSEYDASEQALAAEALVERVTGEHSRDFEVVVSPYQRNGRDWFSFYASDKGKIVLEGNTGVSVASALHRYLRQYCGWHWSWCGSSTDLPEVLPLPQERVDRVSPYKYRYYLNYCTFNYSMSWWDRERWQQEIDFMAMNGINMPLALTGQNTVWQKVYRKLGFTDEELDGFFSGPAFFNWFWMGNLDGWGGPLPQSFIDAHEVLQKFILGRERSLGMTPVLPAFTGHVPPSFGTRFPEARVDKTEWIDYPAVSLLSPADSMFSVIAGMFLEEEINTYGTNHFYTADTFNENLPPTSDPDYLASMSRVVYEGMSAVDPEAVWVMQAWLFYHQADFWGDEQIEALLSPVADDRMLLLDLFADMKPVWEKAKSFYGKQWLWCMLQNFGQRQCLCGTADVVSSEPDALLHRSDAGNMSGIGLTMEGINQNPFIFALMLENVWQDGPVDADAFLEDYLTCRYGLENAGADVQADILKSWESLVNSVYSNHTEVNGGKQSVMTGRPVFASDPDSLQKPGNFFPLDSLLSAWDGMIRCAGALSESDGFRYDLVDVTRQALVELLDRLHYESQKAFYASDAEAFRQKSSEVMALMHEIDGLLATRKEFLLGPWVESAKALGTTPEEKILYEWNAKTQITLWGKPGSPLNDYACKNWSGLIDDFYCRRYEMFYARQQAALMDGKPFDYESFRSDCLAFEEKWAAGGDIYPSEPSGDEIKTSQMLYMKYRDRFRL</sequence>
<evidence type="ECO:0000256" key="1">
    <source>
        <dbReference type="ARBA" id="ARBA00022801"/>
    </source>
</evidence>
<evidence type="ECO:0000259" key="4">
    <source>
        <dbReference type="Pfam" id="PF12972"/>
    </source>
</evidence>
<evidence type="ECO:0000313" key="6">
    <source>
        <dbReference type="Proteomes" id="UP000823660"/>
    </source>
</evidence>
<dbReference type="PROSITE" id="PS51257">
    <property type="entry name" value="PROKAR_LIPOPROTEIN"/>
    <property type="match status" value="1"/>
</dbReference>
<evidence type="ECO:0000259" key="3">
    <source>
        <dbReference type="Pfam" id="PF12971"/>
    </source>
</evidence>
<keyword evidence="1" id="KW-0378">Hydrolase</keyword>
<dbReference type="InterPro" id="IPR029018">
    <property type="entry name" value="Hex-like_dom2"/>
</dbReference>
<feature type="domain" description="Alpha-N-acetylglucosaminidase tim-barrel" evidence="2">
    <location>
        <begin position="142"/>
        <end position="472"/>
    </location>
</feature>
<reference evidence="5" key="1">
    <citation type="submission" date="2020-10" db="EMBL/GenBank/DDBJ databases">
        <authorList>
            <person name="Gilroy R."/>
        </authorList>
    </citation>
    <scope>NUCLEOTIDE SEQUENCE</scope>
    <source>
        <strain evidence="5">B1-15692</strain>
    </source>
</reference>
<reference evidence="5" key="2">
    <citation type="journal article" date="2021" name="PeerJ">
        <title>Extensive microbial diversity within the chicken gut microbiome revealed by metagenomics and culture.</title>
        <authorList>
            <person name="Gilroy R."/>
            <person name="Ravi A."/>
            <person name="Getino M."/>
            <person name="Pursley I."/>
            <person name="Horton D.L."/>
            <person name="Alikhan N.F."/>
            <person name="Baker D."/>
            <person name="Gharbi K."/>
            <person name="Hall N."/>
            <person name="Watson M."/>
            <person name="Adriaenssens E.M."/>
            <person name="Foster-Nyarko E."/>
            <person name="Jarju S."/>
            <person name="Secka A."/>
            <person name="Antonio M."/>
            <person name="Oren A."/>
            <person name="Chaudhuri R.R."/>
            <person name="La Ragione R."/>
            <person name="Hildebrand F."/>
            <person name="Pallen M.J."/>
        </authorList>
    </citation>
    <scope>NUCLEOTIDE SEQUENCE</scope>
    <source>
        <strain evidence="5">B1-15692</strain>
    </source>
</reference>
<evidence type="ECO:0000313" key="5">
    <source>
        <dbReference type="EMBL" id="MBO8466466.1"/>
    </source>
</evidence>
<dbReference type="PANTHER" id="PTHR12872:SF1">
    <property type="entry name" value="ALPHA-N-ACETYLGLUCOSAMINIDASE"/>
    <property type="match status" value="1"/>
</dbReference>
<dbReference type="PANTHER" id="PTHR12872">
    <property type="entry name" value="ALPHA-N-ACETYLGLUCOSAMINIDASE"/>
    <property type="match status" value="1"/>
</dbReference>
<feature type="domain" description="Alpha-N-acetylglucosaminidase N-terminal" evidence="3">
    <location>
        <begin position="46"/>
        <end position="127"/>
    </location>
</feature>
<protein>
    <submittedName>
        <fullName evidence="5">Alpha-N-acetylglucosaminidase</fullName>
    </submittedName>
</protein>
<dbReference type="Pfam" id="PF12971">
    <property type="entry name" value="NAGLU_N"/>
    <property type="match status" value="1"/>
</dbReference>
<gene>
    <name evidence="5" type="ORF">IAB99_01715</name>
</gene>
<dbReference type="GO" id="GO:0016787">
    <property type="term" value="F:hydrolase activity"/>
    <property type="evidence" value="ECO:0007669"/>
    <property type="project" value="UniProtKB-KW"/>
</dbReference>
<dbReference type="AlphaFoldDB" id="A0A9D9I7N8"/>
<dbReference type="Gene3D" id="1.20.120.670">
    <property type="entry name" value="N-acetyl-b-d-glucoasminidase"/>
    <property type="match status" value="1"/>
</dbReference>
<dbReference type="Gene3D" id="3.20.20.80">
    <property type="entry name" value="Glycosidases"/>
    <property type="match status" value="1"/>
</dbReference>
<dbReference type="Pfam" id="PF05089">
    <property type="entry name" value="NAGLU"/>
    <property type="match status" value="1"/>
</dbReference>
<organism evidence="5 6">
    <name type="scientific">Candidatus Cryptobacteroides faecipullorum</name>
    <dbReference type="NCBI Taxonomy" id="2840764"/>
    <lineage>
        <taxon>Bacteria</taxon>
        <taxon>Pseudomonadati</taxon>
        <taxon>Bacteroidota</taxon>
        <taxon>Bacteroidia</taxon>
        <taxon>Bacteroidales</taxon>
        <taxon>Candidatus Cryptobacteroides</taxon>
    </lineage>
</organism>
<dbReference type="Gene3D" id="3.30.379.10">
    <property type="entry name" value="Chitobiase/beta-hexosaminidase domain 2-like"/>
    <property type="match status" value="1"/>
</dbReference>
<name>A0A9D9I7N8_9BACT</name>
<dbReference type="Pfam" id="PF12972">
    <property type="entry name" value="NAGLU_C"/>
    <property type="match status" value="1"/>
</dbReference>
<feature type="domain" description="Alpha-N-acetylglucosaminidase C-terminal" evidence="4">
    <location>
        <begin position="482"/>
        <end position="751"/>
    </location>
</feature>
<dbReference type="Proteomes" id="UP000823660">
    <property type="component" value="Unassembled WGS sequence"/>
</dbReference>
<dbReference type="EMBL" id="JADIMH010000009">
    <property type="protein sequence ID" value="MBO8466466.1"/>
    <property type="molecule type" value="Genomic_DNA"/>
</dbReference>
<dbReference type="GO" id="GO:0005975">
    <property type="term" value="P:carbohydrate metabolic process"/>
    <property type="evidence" value="ECO:0007669"/>
    <property type="project" value="UniProtKB-ARBA"/>
</dbReference>
<proteinExistence type="predicted"/>
<dbReference type="InterPro" id="IPR007781">
    <property type="entry name" value="NAGLU"/>
</dbReference>
<accession>A0A9D9I7N8</accession>
<dbReference type="InterPro" id="IPR024733">
    <property type="entry name" value="NAGLU_tim-barrel"/>
</dbReference>
<comment type="caution">
    <text evidence="5">The sequence shown here is derived from an EMBL/GenBank/DDBJ whole genome shotgun (WGS) entry which is preliminary data.</text>
</comment>